<dbReference type="InterPro" id="IPR036691">
    <property type="entry name" value="Endo/exonu/phosph_ase_sf"/>
</dbReference>
<feature type="region of interest" description="Disordered" evidence="1">
    <location>
        <begin position="223"/>
        <end position="255"/>
    </location>
</feature>
<dbReference type="STRING" id="105785.A0A2J7QHP4"/>
<reference evidence="3 4" key="1">
    <citation type="submission" date="2017-12" db="EMBL/GenBank/DDBJ databases">
        <title>Hemimetabolous genomes reveal molecular basis of termite eusociality.</title>
        <authorList>
            <person name="Harrison M.C."/>
            <person name="Jongepier E."/>
            <person name="Robertson H.M."/>
            <person name="Arning N."/>
            <person name="Bitard-Feildel T."/>
            <person name="Chao H."/>
            <person name="Childers C.P."/>
            <person name="Dinh H."/>
            <person name="Doddapaneni H."/>
            <person name="Dugan S."/>
            <person name="Gowin J."/>
            <person name="Greiner C."/>
            <person name="Han Y."/>
            <person name="Hu H."/>
            <person name="Hughes D.S.T."/>
            <person name="Huylmans A.-K."/>
            <person name="Kemena C."/>
            <person name="Kremer L.P.M."/>
            <person name="Lee S.L."/>
            <person name="Lopez-Ezquerra A."/>
            <person name="Mallet L."/>
            <person name="Monroy-Kuhn J.M."/>
            <person name="Moser A."/>
            <person name="Murali S.C."/>
            <person name="Muzny D.M."/>
            <person name="Otani S."/>
            <person name="Piulachs M.-D."/>
            <person name="Poelchau M."/>
            <person name="Qu J."/>
            <person name="Schaub F."/>
            <person name="Wada-Katsumata A."/>
            <person name="Worley K.C."/>
            <person name="Xie Q."/>
            <person name="Ylla G."/>
            <person name="Poulsen M."/>
            <person name="Gibbs R.A."/>
            <person name="Schal C."/>
            <person name="Richards S."/>
            <person name="Belles X."/>
            <person name="Korb J."/>
            <person name="Bornberg-Bauer E."/>
        </authorList>
    </citation>
    <scope>NUCLEOTIDE SEQUENCE [LARGE SCALE GENOMIC DNA]</scope>
    <source>
        <tissue evidence="3">Whole body</tissue>
    </source>
</reference>
<organism evidence="3 4">
    <name type="scientific">Cryptotermes secundus</name>
    <dbReference type="NCBI Taxonomy" id="105785"/>
    <lineage>
        <taxon>Eukaryota</taxon>
        <taxon>Metazoa</taxon>
        <taxon>Ecdysozoa</taxon>
        <taxon>Arthropoda</taxon>
        <taxon>Hexapoda</taxon>
        <taxon>Insecta</taxon>
        <taxon>Pterygota</taxon>
        <taxon>Neoptera</taxon>
        <taxon>Polyneoptera</taxon>
        <taxon>Dictyoptera</taxon>
        <taxon>Blattodea</taxon>
        <taxon>Blattoidea</taxon>
        <taxon>Termitoidae</taxon>
        <taxon>Kalotermitidae</taxon>
        <taxon>Cryptotermitinae</taxon>
        <taxon>Cryptotermes</taxon>
    </lineage>
</organism>
<name>A0A2J7QHP4_9NEOP</name>
<feature type="domain" description="Endonuclease/exonuclease/phosphatase" evidence="2">
    <location>
        <begin position="4"/>
        <end position="173"/>
    </location>
</feature>
<dbReference type="SUPFAM" id="SSF56219">
    <property type="entry name" value="DNase I-like"/>
    <property type="match status" value="1"/>
</dbReference>
<dbReference type="Proteomes" id="UP000235965">
    <property type="component" value="Unassembled WGS sequence"/>
</dbReference>
<dbReference type="AlphaFoldDB" id="A0A2J7QHP4"/>
<dbReference type="Pfam" id="PF03372">
    <property type="entry name" value="Exo_endo_phos"/>
    <property type="match status" value="1"/>
</dbReference>
<evidence type="ECO:0000313" key="3">
    <source>
        <dbReference type="EMBL" id="PNF28102.1"/>
    </source>
</evidence>
<evidence type="ECO:0000313" key="4">
    <source>
        <dbReference type="Proteomes" id="UP000235965"/>
    </source>
</evidence>
<dbReference type="InParanoid" id="A0A2J7QHP4"/>
<evidence type="ECO:0000256" key="1">
    <source>
        <dbReference type="SAM" id="MobiDB-lite"/>
    </source>
</evidence>
<gene>
    <name evidence="3" type="ORF">B7P43_G12260</name>
</gene>
<proteinExistence type="predicted"/>
<protein>
    <recommendedName>
        <fullName evidence="2">Endonuclease/exonuclease/phosphatase domain-containing protein</fullName>
    </recommendedName>
</protein>
<sequence length="255" mass="29442">MRFGTLNVRSMDRAGSFRAVEEEISKCKSDLLGVQEVRWDGGGNEPAGEYTFFYGKGNENHELGTGFFFIHKRIISAFQGVQFVSDRMSYIILRARWWDVIVLNVHAPTENKINDMRARFYEEPEHVLDKFPKYHMINLLGDFNAKMEWEDIFKPTIGNERLYEISNDIGVVNFATPKNLIFKSTMFPHRNIHKFTWKSPVGKINVHRVSDVRQTVIHTADSLVPDPSPFEAENPQAKNKCEQENGGDMFHRNVG</sequence>
<evidence type="ECO:0000259" key="2">
    <source>
        <dbReference type="Pfam" id="PF03372"/>
    </source>
</evidence>
<accession>A0A2J7QHP4</accession>
<dbReference type="GO" id="GO:0003824">
    <property type="term" value="F:catalytic activity"/>
    <property type="evidence" value="ECO:0007669"/>
    <property type="project" value="InterPro"/>
</dbReference>
<dbReference type="Gene3D" id="3.60.10.10">
    <property type="entry name" value="Endonuclease/exonuclease/phosphatase"/>
    <property type="match status" value="1"/>
</dbReference>
<keyword evidence="4" id="KW-1185">Reference proteome</keyword>
<dbReference type="InterPro" id="IPR005135">
    <property type="entry name" value="Endo/exonuclease/phosphatase"/>
</dbReference>
<comment type="caution">
    <text evidence="3">The sequence shown here is derived from an EMBL/GenBank/DDBJ whole genome shotgun (WGS) entry which is preliminary data.</text>
</comment>
<dbReference type="EMBL" id="NEVH01013973">
    <property type="protein sequence ID" value="PNF28102.1"/>
    <property type="molecule type" value="Genomic_DNA"/>
</dbReference>